<dbReference type="EMBL" id="MU273845">
    <property type="protein sequence ID" value="KAI0027750.1"/>
    <property type="molecule type" value="Genomic_DNA"/>
</dbReference>
<reference evidence="1" key="2">
    <citation type="journal article" date="2022" name="New Phytol.">
        <title>Evolutionary transition to the ectomycorrhizal habit in the genomes of a hyperdiverse lineage of mushroom-forming fungi.</title>
        <authorList>
            <person name="Looney B."/>
            <person name="Miyauchi S."/>
            <person name="Morin E."/>
            <person name="Drula E."/>
            <person name="Courty P.E."/>
            <person name="Kohler A."/>
            <person name="Kuo A."/>
            <person name="LaButti K."/>
            <person name="Pangilinan J."/>
            <person name="Lipzen A."/>
            <person name="Riley R."/>
            <person name="Andreopoulos W."/>
            <person name="He G."/>
            <person name="Johnson J."/>
            <person name="Nolan M."/>
            <person name="Tritt A."/>
            <person name="Barry K.W."/>
            <person name="Grigoriev I.V."/>
            <person name="Nagy L.G."/>
            <person name="Hibbett D."/>
            <person name="Henrissat B."/>
            <person name="Matheny P.B."/>
            <person name="Labbe J."/>
            <person name="Martin F.M."/>
        </authorList>
    </citation>
    <scope>NUCLEOTIDE SEQUENCE</scope>
    <source>
        <strain evidence="1">EC-137</strain>
    </source>
</reference>
<evidence type="ECO:0000313" key="1">
    <source>
        <dbReference type="EMBL" id="KAI0027750.1"/>
    </source>
</evidence>
<gene>
    <name evidence="1" type="ORF">K488DRAFT_90493</name>
</gene>
<sequence>MTLPVVVFSAGLALITPTLAQTTFQPFGASFASPVTVAPSLSASVLFSGLSLPRGIAFDSQHNLLVVERGFGVTAFHPAANGTGILRTVVLSNPNFTQGIQVDGDKLYLSTANDALVYQYNASELAVSGEPAVLVTGFPAGGELTTHTLQFAVGGSALLIASGPGNNIDPTAREPSSGRSQVRAFPLNASLPSSPLQYTSGALIAYGIRNPAGFAFSPLGEKKLFVVENGASIDNVTGLAASFVNDNPADELNVVSPHSTPYFGFPDCTTMWNGSADPVGDPQYASFARGEQFSLNLEADRDDAWCQNASNNVPPQSSFQAHSVPLDIKFFEGRTTASGFPRSWSGDAFVSFHGSFDRTPPTGYGVIRLSTPDAPNSTYTFLIQASNLTSCPETCIRPVGLAFGKDGRLYVSSDSSGELFVLGQTTQGDTAV</sequence>
<dbReference type="Proteomes" id="UP000814128">
    <property type="component" value="Unassembled WGS sequence"/>
</dbReference>
<comment type="caution">
    <text evidence="1">The sequence shown here is derived from an EMBL/GenBank/DDBJ whole genome shotgun (WGS) entry which is preliminary data.</text>
</comment>
<name>A0ACB8Q7X0_9AGAM</name>
<keyword evidence="2" id="KW-1185">Reference proteome</keyword>
<proteinExistence type="predicted"/>
<reference evidence="1" key="1">
    <citation type="submission" date="2021-02" db="EMBL/GenBank/DDBJ databases">
        <authorList>
            <consortium name="DOE Joint Genome Institute"/>
            <person name="Ahrendt S."/>
            <person name="Looney B.P."/>
            <person name="Miyauchi S."/>
            <person name="Morin E."/>
            <person name="Drula E."/>
            <person name="Courty P.E."/>
            <person name="Chicoki N."/>
            <person name="Fauchery L."/>
            <person name="Kohler A."/>
            <person name="Kuo A."/>
            <person name="Labutti K."/>
            <person name="Pangilinan J."/>
            <person name="Lipzen A."/>
            <person name="Riley R."/>
            <person name="Andreopoulos W."/>
            <person name="He G."/>
            <person name="Johnson J."/>
            <person name="Barry K.W."/>
            <person name="Grigoriev I.V."/>
            <person name="Nagy L."/>
            <person name="Hibbett D."/>
            <person name="Henrissat B."/>
            <person name="Matheny P.B."/>
            <person name="Labbe J."/>
            <person name="Martin F."/>
        </authorList>
    </citation>
    <scope>NUCLEOTIDE SEQUENCE</scope>
    <source>
        <strain evidence="1">EC-137</strain>
    </source>
</reference>
<protein>
    <submittedName>
        <fullName evidence="1">Soluble quino protein glucose/sorbosone dehydrogenase</fullName>
    </submittedName>
</protein>
<accession>A0ACB8Q7X0</accession>
<evidence type="ECO:0000313" key="2">
    <source>
        <dbReference type="Proteomes" id="UP000814128"/>
    </source>
</evidence>
<organism evidence="1 2">
    <name type="scientific">Vararia minispora EC-137</name>
    <dbReference type="NCBI Taxonomy" id="1314806"/>
    <lineage>
        <taxon>Eukaryota</taxon>
        <taxon>Fungi</taxon>
        <taxon>Dikarya</taxon>
        <taxon>Basidiomycota</taxon>
        <taxon>Agaricomycotina</taxon>
        <taxon>Agaricomycetes</taxon>
        <taxon>Russulales</taxon>
        <taxon>Lachnocladiaceae</taxon>
        <taxon>Vararia</taxon>
    </lineage>
</organism>